<keyword evidence="6 10" id="KW-0520">NAD</keyword>
<evidence type="ECO:0000256" key="9">
    <source>
        <dbReference type="ARBA" id="ARBA00048731"/>
    </source>
</evidence>
<dbReference type="CDD" id="cd12173">
    <property type="entry name" value="PGDH_4"/>
    <property type="match status" value="1"/>
</dbReference>
<evidence type="ECO:0000256" key="8">
    <source>
        <dbReference type="ARBA" id="ARBA00048126"/>
    </source>
</evidence>
<comment type="caution">
    <text evidence="12">The sequence shown here is derived from an EMBL/GenBank/DDBJ whole genome shotgun (WGS) entry which is preliminary data.</text>
</comment>
<comment type="function">
    <text evidence="1">Catalyzes the reversible oxidation of 3-phospho-D-glycerate to 3-phosphonooxypyruvate, the first step of the phosphorylated L-serine biosynthesis pathway. Also catalyzes the reversible oxidation of 2-hydroxyglutarate to 2-oxoglutarate.</text>
</comment>
<dbReference type="Proteomes" id="UP000628775">
    <property type="component" value="Unassembled WGS sequence"/>
</dbReference>
<dbReference type="InterPro" id="IPR006139">
    <property type="entry name" value="D-isomer_2_OHA_DH_cat_dom"/>
</dbReference>
<dbReference type="Gene3D" id="3.40.50.720">
    <property type="entry name" value="NAD(P)-binding Rossmann-like Domain"/>
    <property type="match status" value="2"/>
</dbReference>
<evidence type="ECO:0000256" key="4">
    <source>
        <dbReference type="ARBA" id="ARBA00021582"/>
    </source>
</evidence>
<comment type="catalytic activity">
    <reaction evidence="9 10">
        <text>(2R)-3-phosphoglycerate + NAD(+) = 3-phosphooxypyruvate + NADH + H(+)</text>
        <dbReference type="Rhea" id="RHEA:12641"/>
        <dbReference type="ChEBI" id="CHEBI:15378"/>
        <dbReference type="ChEBI" id="CHEBI:18110"/>
        <dbReference type="ChEBI" id="CHEBI:57540"/>
        <dbReference type="ChEBI" id="CHEBI:57945"/>
        <dbReference type="ChEBI" id="CHEBI:58272"/>
        <dbReference type="EC" id="1.1.1.95"/>
    </reaction>
</comment>
<dbReference type="Pfam" id="PF00389">
    <property type="entry name" value="2-Hacid_dh"/>
    <property type="match status" value="1"/>
</dbReference>
<dbReference type="SUPFAM" id="SSF52283">
    <property type="entry name" value="Formate/glycerate dehydrogenase catalytic domain-like"/>
    <property type="match status" value="1"/>
</dbReference>
<comment type="pathway">
    <text evidence="2 10">Amino-acid biosynthesis; L-serine biosynthesis; L-serine from 3-phospho-D-glycerate: step 1/3.</text>
</comment>
<evidence type="ECO:0000313" key="12">
    <source>
        <dbReference type="EMBL" id="GGE40563.1"/>
    </source>
</evidence>
<dbReference type="InterPro" id="IPR006140">
    <property type="entry name" value="D-isomer_DH_NAD-bd"/>
</dbReference>
<dbReference type="FunFam" id="3.40.50.720:FF:000021">
    <property type="entry name" value="D-3-phosphoglycerate dehydrogenase"/>
    <property type="match status" value="1"/>
</dbReference>
<dbReference type="InterPro" id="IPR002912">
    <property type="entry name" value="ACT_dom"/>
</dbReference>
<keyword evidence="5 10" id="KW-0560">Oxidoreductase</keyword>
<evidence type="ECO:0000256" key="6">
    <source>
        <dbReference type="ARBA" id="ARBA00023027"/>
    </source>
</evidence>
<dbReference type="GO" id="GO:0004617">
    <property type="term" value="F:phosphoglycerate dehydrogenase activity"/>
    <property type="evidence" value="ECO:0007669"/>
    <property type="project" value="UniProtKB-UniRule"/>
</dbReference>
<name>A0A8J2VUU7_9BACL</name>
<dbReference type="GO" id="GO:0006564">
    <property type="term" value="P:L-serine biosynthetic process"/>
    <property type="evidence" value="ECO:0007669"/>
    <property type="project" value="UniProtKB-UniRule"/>
</dbReference>
<dbReference type="GO" id="GO:0051287">
    <property type="term" value="F:NAD binding"/>
    <property type="evidence" value="ECO:0007669"/>
    <property type="project" value="UniProtKB-UniRule"/>
</dbReference>
<evidence type="ECO:0000256" key="5">
    <source>
        <dbReference type="ARBA" id="ARBA00023002"/>
    </source>
</evidence>
<keyword evidence="7 10" id="KW-0718">Serine biosynthesis</keyword>
<dbReference type="AlphaFoldDB" id="A0A8J2VUU7"/>
<dbReference type="SUPFAM" id="SSF51735">
    <property type="entry name" value="NAD(P)-binding Rossmann-fold domains"/>
    <property type="match status" value="1"/>
</dbReference>
<evidence type="ECO:0000256" key="7">
    <source>
        <dbReference type="ARBA" id="ARBA00023299"/>
    </source>
</evidence>
<reference evidence="12" key="2">
    <citation type="submission" date="2020-09" db="EMBL/GenBank/DDBJ databases">
        <authorList>
            <person name="Sun Q."/>
            <person name="Zhou Y."/>
        </authorList>
    </citation>
    <scope>NUCLEOTIDE SEQUENCE</scope>
    <source>
        <strain evidence="12">CGMCC 1.15371</strain>
    </source>
</reference>
<dbReference type="InterPro" id="IPR006236">
    <property type="entry name" value="PGDH"/>
</dbReference>
<evidence type="ECO:0000259" key="11">
    <source>
        <dbReference type="PROSITE" id="PS51671"/>
    </source>
</evidence>
<dbReference type="Pfam" id="PF19304">
    <property type="entry name" value="PGDH_inter"/>
    <property type="match status" value="1"/>
</dbReference>
<evidence type="ECO:0000256" key="2">
    <source>
        <dbReference type="ARBA" id="ARBA00005216"/>
    </source>
</evidence>
<dbReference type="InterPro" id="IPR045626">
    <property type="entry name" value="PGDH_ASB_dom"/>
</dbReference>
<dbReference type="UniPathway" id="UPA00135">
    <property type="reaction ID" value="UER00196"/>
</dbReference>
<gene>
    <name evidence="12" type="ORF">GCM10011391_19160</name>
</gene>
<dbReference type="PROSITE" id="PS00671">
    <property type="entry name" value="D_2_HYDROXYACID_DH_3"/>
    <property type="match status" value="1"/>
</dbReference>
<dbReference type="PANTHER" id="PTHR42789">
    <property type="entry name" value="D-ISOMER SPECIFIC 2-HYDROXYACID DEHYDROGENASE FAMILY PROTEIN (AFU_ORTHOLOGUE AFUA_6G10090)"/>
    <property type="match status" value="1"/>
</dbReference>
<evidence type="ECO:0000256" key="10">
    <source>
        <dbReference type="RuleBase" id="RU363003"/>
    </source>
</evidence>
<dbReference type="PROSITE" id="PS00670">
    <property type="entry name" value="D_2_HYDROXYACID_DH_2"/>
    <property type="match status" value="1"/>
</dbReference>
<organism evidence="12 13">
    <name type="scientific">Pullulanibacillus camelliae</name>
    <dbReference type="NCBI Taxonomy" id="1707096"/>
    <lineage>
        <taxon>Bacteria</taxon>
        <taxon>Bacillati</taxon>
        <taxon>Bacillota</taxon>
        <taxon>Bacilli</taxon>
        <taxon>Bacillales</taxon>
        <taxon>Sporolactobacillaceae</taxon>
        <taxon>Pullulanibacillus</taxon>
    </lineage>
</organism>
<dbReference type="FunFam" id="3.30.70.260:FF:000008">
    <property type="entry name" value="D-3-phosphoglycerate dehydrogenase, chloroplastic"/>
    <property type="match status" value="1"/>
</dbReference>
<dbReference type="Pfam" id="PF02826">
    <property type="entry name" value="2-Hacid_dh_C"/>
    <property type="match status" value="1"/>
</dbReference>
<comment type="catalytic activity">
    <reaction evidence="8">
        <text>(R)-2-hydroxyglutarate + NAD(+) = 2-oxoglutarate + NADH + H(+)</text>
        <dbReference type="Rhea" id="RHEA:49612"/>
        <dbReference type="ChEBI" id="CHEBI:15378"/>
        <dbReference type="ChEBI" id="CHEBI:15801"/>
        <dbReference type="ChEBI" id="CHEBI:16810"/>
        <dbReference type="ChEBI" id="CHEBI:57540"/>
        <dbReference type="ChEBI" id="CHEBI:57945"/>
        <dbReference type="EC" id="1.1.1.399"/>
    </reaction>
</comment>
<dbReference type="Pfam" id="PF01842">
    <property type="entry name" value="ACT"/>
    <property type="match status" value="1"/>
</dbReference>
<dbReference type="InterPro" id="IPR029009">
    <property type="entry name" value="ASB_dom_sf"/>
</dbReference>
<dbReference type="InterPro" id="IPR050857">
    <property type="entry name" value="D-2-hydroxyacid_DH"/>
</dbReference>
<dbReference type="EC" id="1.1.1.95" evidence="10"/>
<dbReference type="InterPro" id="IPR029753">
    <property type="entry name" value="D-isomer_DH_CS"/>
</dbReference>
<proteinExistence type="inferred from homology"/>
<keyword evidence="13" id="KW-1185">Reference proteome</keyword>
<dbReference type="PANTHER" id="PTHR42789:SF1">
    <property type="entry name" value="D-ISOMER SPECIFIC 2-HYDROXYACID DEHYDROGENASE FAMILY PROTEIN (AFU_ORTHOLOGUE AFUA_6G10090)"/>
    <property type="match status" value="1"/>
</dbReference>
<dbReference type="InterPro" id="IPR036291">
    <property type="entry name" value="NAD(P)-bd_dom_sf"/>
</dbReference>
<dbReference type="NCBIfam" id="TIGR01327">
    <property type="entry name" value="PGDH"/>
    <property type="match status" value="1"/>
</dbReference>
<keyword evidence="10" id="KW-0028">Amino-acid biosynthesis</keyword>
<evidence type="ECO:0000256" key="1">
    <source>
        <dbReference type="ARBA" id="ARBA00003800"/>
    </source>
</evidence>
<dbReference type="SUPFAM" id="SSF55021">
    <property type="entry name" value="ACT-like"/>
    <property type="match status" value="1"/>
</dbReference>
<dbReference type="Gene3D" id="3.30.70.260">
    <property type="match status" value="1"/>
</dbReference>
<dbReference type="CDD" id="cd04902">
    <property type="entry name" value="ACT_3PGDH-xct"/>
    <property type="match status" value="1"/>
</dbReference>
<sequence>MTYKILISDPISDTGLAALKASETVELNVQTELTKEELVKIIGNYDGLIVRSQTQVDAAIIEAADHLRVIGRAGVGVDNIDLDAATKAGILVINAPDGNTISAAEHTMAMMTALSRQIPDACKSLKEGRWERKKFKGVELFKKTFGVVGFGRIGMEVAKRAKAYQMNILAYDPFLTDEKARRAGVTKATLDEIYTQADFITVHTPLTKETHHLIGAEAFNKMKADVRLINCARGGIIDELALYQAIKEGKVAGAAIDVFENEPPENHPLLTLPQVIATPHLGASTVEAQEKVARAVSEEILQIFNGEPAQHAVNLPPISDQVRRALEPYYQLSRQLGVTAVQLVKGAPQDIEITYSGELTDIETAPLTRSILQSVLAKYLGDHINPVNVKYYIKESGVTYNVKRTQQSHGFTGLIKVRLTSETDERSISGTLLNGYGPRIVKIDDYNVDLPTDVHLLYIEHHDLPGLIGQVGTVLGEHHINIGSMQVGRKSVGGHAIMVLTIDKNVNETPIDALQHLEHIQAVKLINL</sequence>
<dbReference type="EMBL" id="BMIR01000007">
    <property type="protein sequence ID" value="GGE40563.1"/>
    <property type="molecule type" value="Genomic_DNA"/>
</dbReference>
<dbReference type="Gene3D" id="3.30.1330.90">
    <property type="entry name" value="D-3-phosphoglycerate dehydrogenase, domain 3"/>
    <property type="match status" value="1"/>
</dbReference>
<feature type="domain" description="ACT" evidence="11">
    <location>
        <begin position="456"/>
        <end position="528"/>
    </location>
</feature>
<evidence type="ECO:0000313" key="13">
    <source>
        <dbReference type="Proteomes" id="UP000628775"/>
    </source>
</evidence>
<protein>
    <recommendedName>
        <fullName evidence="4 10">D-3-phosphoglycerate dehydrogenase</fullName>
        <ecNumber evidence="10">1.1.1.95</ecNumber>
    </recommendedName>
</protein>
<dbReference type="RefSeq" id="WP_188692738.1">
    <property type="nucleotide sequence ID" value="NZ_BMIR01000007.1"/>
</dbReference>
<dbReference type="InterPro" id="IPR045865">
    <property type="entry name" value="ACT-like_dom_sf"/>
</dbReference>
<reference evidence="12" key="1">
    <citation type="journal article" date="2014" name="Int. J. Syst. Evol. Microbiol.">
        <title>Complete genome sequence of Corynebacterium casei LMG S-19264T (=DSM 44701T), isolated from a smear-ripened cheese.</title>
        <authorList>
            <consortium name="US DOE Joint Genome Institute (JGI-PGF)"/>
            <person name="Walter F."/>
            <person name="Albersmeier A."/>
            <person name="Kalinowski J."/>
            <person name="Ruckert C."/>
        </authorList>
    </citation>
    <scope>NUCLEOTIDE SEQUENCE</scope>
    <source>
        <strain evidence="12">CGMCC 1.15371</strain>
    </source>
</reference>
<dbReference type="SUPFAM" id="SSF143548">
    <property type="entry name" value="Serine metabolism enzymes domain"/>
    <property type="match status" value="1"/>
</dbReference>
<dbReference type="PROSITE" id="PS51671">
    <property type="entry name" value="ACT"/>
    <property type="match status" value="1"/>
</dbReference>
<evidence type="ECO:0000256" key="3">
    <source>
        <dbReference type="ARBA" id="ARBA00005854"/>
    </source>
</evidence>
<accession>A0A8J2VUU7</accession>
<comment type="similarity">
    <text evidence="3 10">Belongs to the D-isomer specific 2-hydroxyacid dehydrogenase family.</text>
</comment>